<feature type="chain" id="PRO_5041399791" evidence="2">
    <location>
        <begin position="25"/>
        <end position="207"/>
    </location>
</feature>
<gene>
    <name evidence="3" type="ORF">F5878DRAFT_644925</name>
</gene>
<evidence type="ECO:0000313" key="3">
    <source>
        <dbReference type="EMBL" id="KAJ3834689.1"/>
    </source>
</evidence>
<evidence type="ECO:0000256" key="1">
    <source>
        <dbReference type="SAM" id="Coils"/>
    </source>
</evidence>
<feature type="signal peptide" evidence="2">
    <location>
        <begin position="1"/>
        <end position="24"/>
    </location>
</feature>
<proteinExistence type="predicted"/>
<organism evidence="3 4">
    <name type="scientific">Lentinula raphanica</name>
    <dbReference type="NCBI Taxonomy" id="153919"/>
    <lineage>
        <taxon>Eukaryota</taxon>
        <taxon>Fungi</taxon>
        <taxon>Dikarya</taxon>
        <taxon>Basidiomycota</taxon>
        <taxon>Agaricomycotina</taxon>
        <taxon>Agaricomycetes</taxon>
        <taxon>Agaricomycetidae</taxon>
        <taxon>Agaricales</taxon>
        <taxon>Marasmiineae</taxon>
        <taxon>Omphalotaceae</taxon>
        <taxon>Lentinula</taxon>
    </lineage>
</organism>
<keyword evidence="1" id="KW-0175">Coiled coil</keyword>
<evidence type="ECO:0000313" key="4">
    <source>
        <dbReference type="Proteomes" id="UP001163846"/>
    </source>
</evidence>
<accession>A0AA38U976</accession>
<protein>
    <submittedName>
        <fullName evidence="3">Uncharacterized protein</fullName>
    </submittedName>
</protein>
<keyword evidence="2" id="KW-0732">Signal</keyword>
<reference evidence="3" key="1">
    <citation type="submission" date="2022-08" db="EMBL/GenBank/DDBJ databases">
        <authorList>
            <consortium name="DOE Joint Genome Institute"/>
            <person name="Min B."/>
            <person name="Riley R."/>
            <person name="Sierra-Patev S."/>
            <person name="Naranjo-Ortiz M."/>
            <person name="Looney B."/>
            <person name="Konkel Z."/>
            <person name="Slot J.C."/>
            <person name="Sakamoto Y."/>
            <person name="Steenwyk J.L."/>
            <person name="Rokas A."/>
            <person name="Carro J."/>
            <person name="Camarero S."/>
            <person name="Ferreira P."/>
            <person name="Molpeceres G."/>
            <person name="Ruiz-Duenas F.J."/>
            <person name="Serrano A."/>
            <person name="Henrissat B."/>
            <person name="Drula E."/>
            <person name="Hughes K.W."/>
            <person name="Mata J.L."/>
            <person name="Ishikawa N.K."/>
            <person name="Vargas-Isla R."/>
            <person name="Ushijima S."/>
            <person name="Smith C.A."/>
            <person name="Ahrendt S."/>
            <person name="Andreopoulos W."/>
            <person name="He G."/>
            <person name="Labutti K."/>
            <person name="Lipzen A."/>
            <person name="Ng V."/>
            <person name="Sandor L."/>
            <person name="Barry K."/>
            <person name="Martinez A.T."/>
            <person name="Xiao Y."/>
            <person name="Gibbons J.G."/>
            <person name="Terashima K."/>
            <person name="Hibbett D.S."/>
            <person name="Grigoriev I.V."/>
        </authorList>
    </citation>
    <scope>NUCLEOTIDE SEQUENCE</scope>
    <source>
        <strain evidence="3">TFB9207</strain>
    </source>
</reference>
<dbReference type="Proteomes" id="UP001163846">
    <property type="component" value="Unassembled WGS sequence"/>
</dbReference>
<sequence>MTRSTTRVLAILLLGGAISSDVLAAPTSISPRSMSSTQHARLGLLSGSGPTPKVVPHQRRLVEHANVVPQRVDGDEFTATQNLERNSEDGDTHDSVFVNLEDRAGSGTHASANDEPQDVRRLQTLKTQVEEAIANSTDSSIRLGLIPDLNSLIEDKDTSEAVKEDARKEIGRLDAELKRRKQWKDNNRVETWRTTGMELLPDDQSKY</sequence>
<dbReference type="AlphaFoldDB" id="A0AA38U976"/>
<keyword evidence="4" id="KW-1185">Reference proteome</keyword>
<feature type="coiled-coil region" evidence="1">
    <location>
        <begin position="149"/>
        <end position="176"/>
    </location>
</feature>
<dbReference type="EMBL" id="MU806497">
    <property type="protein sequence ID" value="KAJ3834689.1"/>
    <property type="molecule type" value="Genomic_DNA"/>
</dbReference>
<name>A0AA38U976_9AGAR</name>
<comment type="caution">
    <text evidence="3">The sequence shown here is derived from an EMBL/GenBank/DDBJ whole genome shotgun (WGS) entry which is preliminary data.</text>
</comment>
<evidence type="ECO:0000256" key="2">
    <source>
        <dbReference type="SAM" id="SignalP"/>
    </source>
</evidence>